<proteinExistence type="predicted"/>
<dbReference type="HOGENOM" id="CLU_329721_0_0_1"/>
<dbReference type="PANTHER" id="PTHR14949:SF51">
    <property type="entry name" value="VON WILLEBRAND FACTOR D AND EGF DOMAIN-CONTAINING PROTEIN"/>
    <property type="match status" value="1"/>
</dbReference>
<dbReference type="GO" id="GO:0005576">
    <property type="term" value="C:extracellular region"/>
    <property type="evidence" value="ECO:0007669"/>
    <property type="project" value="TreeGrafter"/>
</dbReference>
<organism evidence="4">
    <name type="scientific">Magallana gigas</name>
    <name type="common">Pacific oyster</name>
    <name type="synonym">Crassostrea gigas</name>
    <dbReference type="NCBI Taxonomy" id="29159"/>
    <lineage>
        <taxon>Eukaryota</taxon>
        <taxon>Metazoa</taxon>
        <taxon>Spiralia</taxon>
        <taxon>Lophotrochozoa</taxon>
        <taxon>Mollusca</taxon>
        <taxon>Bivalvia</taxon>
        <taxon>Autobranchia</taxon>
        <taxon>Pteriomorphia</taxon>
        <taxon>Ostreida</taxon>
        <taxon>Ostreoidea</taxon>
        <taxon>Ostreidae</taxon>
        <taxon>Magallana</taxon>
    </lineage>
</organism>
<evidence type="ECO:0000313" key="4">
    <source>
        <dbReference type="EMBL" id="EKC41289.1"/>
    </source>
</evidence>
<name>K1RCB4_MAGGI</name>
<dbReference type="InterPro" id="IPR007110">
    <property type="entry name" value="Ig-like_dom"/>
</dbReference>
<dbReference type="AlphaFoldDB" id="K1RCB4"/>
<dbReference type="InterPro" id="IPR050969">
    <property type="entry name" value="Dev_Signal_Modulators"/>
</dbReference>
<dbReference type="PROSITE" id="PS50835">
    <property type="entry name" value="IG_LIKE"/>
    <property type="match status" value="1"/>
</dbReference>
<dbReference type="InterPro" id="IPR058727">
    <property type="entry name" value="Helical_Vwde"/>
</dbReference>
<dbReference type="InterPro" id="IPR057774">
    <property type="entry name" value="D8C_UMOD/GP2/OIT3-like"/>
</dbReference>
<reference evidence="4" key="1">
    <citation type="journal article" date="2012" name="Nature">
        <title>The oyster genome reveals stress adaptation and complexity of shell formation.</title>
        <authorList>
            <person name="Zhang G."/>
            <person name="Fang X."/>
            <person name="Guo X."/>
            <person name="Li L."/>
            <person name="Luo R."/>
            <person name="Xu F."/>
            <person name="Yang P."/>
            <person name="Zhang L."/>
            <person name="Wang X."/>
            <person name="Qi H."/>
            <person name="Xiong Z."/>
            <person name="Que H."/>
            <person name="Xie Y."/>
            <person name="Holland P.W."/>
            <person name="Paps J."/>
            <person name="Zhu Y."/>
            <person name="Wu F."/>
            <person name="Chen Y."/>
            <person name="Wang J."/>
            <person name="Peng C."/>
            <person name="Meng J."/>
            <person name="Yang L."/>
            <person name="Liu J."/>
            <person name="Wen B."/>
            <person name="Zhang N."/>
            <person name="Huang Z."/>
            <person name="Zhu Q."/>
            <person name="Feng Y."/>
            <person name="Mount A."/>
            <person name="Hedgecock D."/>
            <person name="Xu Z."/>
            <person name="Liu Y."/>
            <person name="Domazet-Loso T."/>
            <person name="Du Y."/>
            <person name="Sun X."/>
            <person name="Zhang S."/>
            <person name="Liu B."/>
            <person name="Cheng P."/>
            <person name="Jiang X."/>
            <person name="Li J."/>
            <person name="Fan D."/>
            <person name="Wang W."/>
            <person name="Fu W."/>
            <person name="Wang T."/>
            <person name="Wang B."/>
            <person name="Zhang J."/>
            <person name="Peng Z."/>
            <person name="Li Y."/>
            <person name="Li N."/>
            <person name="Wang J."/>
            <person name="Chen M."/>
            <person name="He Y."/>
            <person name="Tan F."/>
            <person name="Song X."/>
            <person name="Zheng Q."/>
            <person name="Huang R."/>
            <person name="Yang H."/>
            <person name="Du X."/>
            <person name="Chen L."/>
            <person name="Yang M."/>
            <person name="Gaffney P.M."/>
            <person name="Wang S."/>
            <person name="Luo L."/>
            <person name="She Z."/>
            <person name="Ming Y."/>
            <person name="Huang W."/>
            <person name="Zhang S."/>
            <person name="Huang B."/>
            <person name="Zhang Y."/>
            <person name="Qu T."/>
            <person name="Ni P."/>
            <person name="Miao G."/>
            <person name="Wang J."/>
            <person name="Wang Q."/>
            <person name="Steinberg C.E."/>
            <person name="Wang H."/>
            <person name="Li N."/>
            <person name="Qian L."/>
            <person name="Zhang G."/>
            <person name="Li Y."/>
            <person name="Yang H."/>
            <person name="Liu X."/>
            <person name="Wang J."/>
            <person name="Yin Y."/>
            <person name="Wang J."/>
        </authorList>
    </citation>
    <scope>NUCLEOTIDE SEQUENCE [LARGE SCALE GENOMIC DNA]</scope>
    <source>
        <strain evidence="4">05x7-T-G4-1.051#20</strain>
    </source>
</reference>
<protein>
    <submittedName>
        <fullName evidence="4">von Willebrand factor D and EGF domain-containing protein</fullName>
    </submittedName>
</protein>
<dbReference type="InParanoid" id="K1RCB4"/>
<dbReference type="InterPro" id="IPR001846">
    <property type="entry name" value="VWF_type-D"/>
</dbReference>
<accession>K1RCB4</accession>
<evidence type="ECO:0000256" key="3">
    <source>
        <dbReference type="SAM" id="MobiDB-lite"/>
    </source>
</evidence>
<dbReference type="PROSITE" id="PS51233">
    <property type="entry name" value="VWFD"/>
    <property type="match status" value="1"/>
</dbReference>
<dbReference type="GO" id="GO:0009986">
    <property type="term" value="C:cell surface"/>
    <property type="evidence" value="ECO:0007669"/>
    <property type="project" value="TreeGrafter"/>
</dbReference>
<gene>
    <name evidence="4" type="ORF">CGI_10021524</name>
</gene>
<dbReference type="EMBL" id="JH818934">
    <property type="protein sequence ID" value="EKC41289.1"/>
    <property type="molecule type" value="Genomic_DNA"/>
</dbReference>
<sequence>MNPPKYISTTPPTPTHPPAHQHSTAAYDPCLPTNHMDQTDLHRSALFQPEPTDKELCDRHIQEGWHVFNGGNSTIPTHCVTEYHCGTKYPVWMKGTLPPVGVTASRQGCIAMTSGTSGSCCELTIDIKVKNCGHFYVYHLKPTHFCPMAYCAGETYTCNVGGSGGQCKDPFPKMTDFPVLGKPEVVQNSTVRFPCEVQYPLGQPGVGFEVTWTVDGHTLVDPSNGVIIVNHLTGDSRTAYLDYNMLKGNLGKTLKCRVRSYFTNTTYLKSDSLSSDGYFCGIKVLTERIVVDEKGPEKTVQVESTIPIPCNTAHVQDECKITFSVDTHTKDAMFSTCSYDIKLDPVTGKYLGSFKVTATKDFVSDGSQTHEVSFNPIVQVKTWPCGHYHPCICALVAREGNDAVQIDMCEKRKNQHAVPELTILSERGLDGTTVERDRSGKKFFINFPSGARVVASTYVLTHGHNEKDGMMDVDIQAPPDNKGCGQGICGLWNDNPHDDLLGADGKHYSNHQVTEFANTWRVKPSESLFNQVLTYQPHYSVQHAYCTCSNRRVDCTKGSKNPHKRSCNGKCRSVRMSRLNRHHYRRYSDDDIDGEVPVDDSYNLKSLSTENFNYKPRDVFPTTTGLTEDEARGICQTGLSKATLYTRCHDEPGMNLTALVDSCMEDVKESGNSEMLAAELVSAWEILCFVPDHGVSNGKTVDHYTALSSGCQCQHDPSSYNCACCRNGGCQCIHHPNKCSECSVIDC</sequence>
<feature type="region of interest" description="Disordered" evidence="3">
    <location>
        <begin position="1"/>
        <end position="29"/>
    </location>
</feature>
<evidence type="ECO:0000256" key="2">
    <source>
        <dbReference type="ARBA" id="ARBA00023157"/>
    </source>
</evidence>
<dbReference type="GO" id="GO:0005102">
    <property type="term" value="F:signaling receptor binding"/>
    <property type="evidence" value="ECO:0007669"/>
    <property type="project" value="TreeGrafter"/>
</dbReference>
<keyword evidence="1" id="KW-0732">Signal</keyword>
<dbReference type="Pfam" id="PF26129">
    <property type="entry name" value="Vwde"/>
    <property type="match status" value="1"/>
</dbReference>
<dbReference type="PANTHER" id="PTHR14949">
    <property type="entry name" value="EGF-LIKE-DOMAIN, MULTIPLE 7, 8"/>
    <property type="match status" value="1"/>
</dbReference>
<keyword evidence="2" id="KW-1015">Disulfide bond</keyword>
<dbReference type="Pfam" id="PF23283">
    <property type="entry name" value="D8C_UMOD"/>
    <property type="match status" value="1"/>
</dbReference>
<evidence type="ECO:0000256" key="1">
    <source>
        <dbReference type="ARBA" id="ARBA00022729"/>
    </source>
</evidence>